<feature type="transmembrane region" description="Helical" evidence="1">
    <location>
        <begin position="181"/>
        <end position="202"/>
    </location>
</feature>
<sequence>MNSALSGVVGFLLIIGTIISYGIQFHKIIVNKSIDGINISSLVMGVISSILTMYASILLNLDELSSFTIGLDVSQLIVVCICWLSYLLIYMYHTKKPNSNSNRLLEFAYFSDMDVQDYKYTFILFCLSWIVFICFGTVSIIIPQSTIFIDIMFSTSAVMSVLQWIPQVIESYTTTIVTSSLSLITLSINTSGCILTVIYQSVINGEKVVLMIPYIVGAILQISIMVILKFKKPRAIFDDYNDLGRFDNYEDSREDVPAAVL</sequence>
<feature type="transmembrane region" description="Helical" evidence="1">
    <location>
        <begin position="6"/>
        <end position="25"/>
    </location>
</feature>
<feature type="transmembrane region" description="Helical" evidence="1">
    <location>
        <begin position="148"/>
        <end position="169"/>
    </location>
</feature>
<evidence type="ECO:0000313" key="2">
    <source>
        <dbReference type="EMBL" id="SVA59808.1"/>
    </source>
</evidence>
<keyword evidence="1" id="KW-0812">Transmembrane</keyword>
<feature type="transmembrane region" description="Helical" evidence="1">
    <location>
        <begin position="208"/>
        <end position="228"/>
    </location>
</feature>
<evidence type="ECO:0000256" key="1">
    <source>
        <dbReference type="SAM" id="Phobius"/>
    </source>
</evidence>
<dbReference type="Gene3D" id="1.20.1280.290">
    <property type="match status" value="2"/>
</dbReference>
<keyword evidence="1" id="KW-1133">Transmembrane helix</keyword>
<accession>A0A381X564</accession>
<evidence type="ECO:0008006" key="3">
    <source>
        <dbReference type="Google" id="ProtNLM"/>
    </source>
</evidence>
<keyword evidence="1" id="KW-0472">Membrane</keyword>
<organism evidence="2">
    <name type="scientific">marine metagenome</name>
    <dbReference type="NCBI Taxonomy" id="408172"/>
    <lineage>
        <taxon>unclassified sequences</taxon>
        <taxon>metagenomes</taxon>
        <taxon>ecological metagenomes</taxon>
    </lineage>
</organism>
<proteinExistence type="predicted"/>
<feature type="transmembrane region" description="Helical" evidence="1">
    <location>
        <begin position="120"/>
        <end position="142"/>
    </location>
</feature>
<feature type="transmembrane region" description="Helical" evidence="1">
    <location>
        <begin position="73"/>
        <end position="93"/>
    </location>
</feature>
<feature type="transmembrane region" description="Helical" evidence="1">
    <location>
        <begin position="37"/>
        <end position="61"/>
    </location>
</feature>
<dbReference type="AlphaFoldDB" id="A0A381X564"/>
<name>A0A381X564_9ZZZZ</name>
<gene>
    <name evidence="2" type="ORF">METZ01_LOCUS112662</name>
</gene>
<protein>
    <recommendedName>
        <fullName evidence="3">PQ-loop repeat-containing protein</fullName>
    </recommendedName>
</protein>
<reference evidence="2" key="1">
    <citation type="submission" date="2018-05" db="EMBL/GenBank/DDBJ databases">
        <authorList>
            <person name="Lanie J.A."/>
            <person name="Ng W.-L."/>
            <person name="Kazmierczak K.M."/>
            <person name="Andrzejewski T.M."/>
            <person name="Davidsen T.M."/>
            <person name="Wayne K.J."/>
            <person name="Tettelin H."/>
            <person name="Glass J.I."/>
            <person name="Rusch D."/>
            <person name="Podicherti R."/>
            <person name="Tsui H.-C.T."/>
            <person name="Winkler M.E."/>
        </authorList>
    </citation>
    <scope>NUCLEOTIDE SEQUENCE</scope>
</reference>
<dbReference type="EMBL" id="UINC01013936">
    <property type="protein sequence ID" value="SVA59808.1"/>
    <property type="molecule type" value="Genomic_DNA"/>
</dbReference>